<evidence type="ECO:0000256" key="5">
    <source>
        <dbReference type="SAM" id="SignalP"/>
    </source>
</evidence>
<organism evidence="7 8">
    <name type="scientific">Paenibacillus paeoniae</name>
    <dbReference type="NCBI Taxonomy" id="2292705"/>
    <lineage>
        <taxon>Bacteria</taxon>
        <taxon>Bacillati</taxon>
        <taxon>Bacillota</taxon>
        <taxon>Bacilli</taxon>
        <taxon>Bacillales</taxon>
        <taxon>Paenibacillaceae</taxon>
        <taxon>Paenibacillus</taxon>
    </lineage>
</organism>
<dbReference type="AlphaFoldDB" id="A0A371P0P6"/>
<dbReference type="InterPro" id="IPR000064">
    <property type="entry name" value="NLP_P60_dom"/>
</dbReference>
<dbReference type="InterPro" id="IPR038765">
    <property type="entry name" value="Papain-like_cys_pep_sf"/>
</dbReference>
<dbReference type="GO" id="GO:0008234">
    <property type="term" value="F:cysteine-type peptidase activity"/>
    <property type="evidence" value="ECO:0007669"/>
    <property type="project" value="UniProtKB-KW"/>
</dbReference>
<feature type="chain" id="PRO_5016761087" evidence="5">
    <location>
        <begin position="26"/>
        <end position="163"/>
    </location>
</feature>
<gene>
    <name evidence="7" type="ORF">DX130_23475</name>
</gene>
<dbReference type="Pfam" id="PF00877">
    <property type="entry name" value="NLPC_P60"/>
    <property type="match status" value="1"/>
</dbReference>
<comment type="similarity">
    <text evidence="1">Belongs to the peptidase C40 family.</text>
</comment>
<reference evidence="7 8" key="1">
    <citation type="submission" date="2018-08" db="EMBL/GenBank/DDBJ databases">
        <title>Paenibacillus sp. M4BSY-1, whole genome shotgun sequence.</title>
        <authorList>
            <person name="Tuo L."/>
        </authorList>
    </citation>
    <scope>NUCLEOTIDE SEQUENCE [LARGE SCALE GENOMIC DNA]</scope>
    <source>
        <strain evidence="7 8">M4BSY-1</strain>
    </source>
</reference>
<protein>
    <submittedName>
        <fullName evidence="7">NlpC/P60 family protein</fullName>
    </submittedName>
</protein>
<feature type="domain" description="NlpC/P60" evidence="6">
    <location>
        <begin position="22"/>
        <end position="148"/>
    </location>
</feature>
<feature type="signal peptide" evidence="5">
    <location>
        <begin position="1"/>
        <end position="25"/>
    </location>
</feature>
<accession>A0A371P0P6</accession>
<dbReference type="OrthoDB" id="9813118at2"/>
<sequence length="163" mass="17464">MKKKVSVILAGLVLMLAFQAGSALASAIKMDGIIEELIGTRYSYGGTTTKGFDCSGFTSYVFNKMGIDLPRRSADQANAGTKVAKADLQPGDLVFFDTSGKNNGGISHVGIYVGDGNFAHASTSKGVIIEKLDSSYYKPRYVTAARVLDESQYEKFIIAAEKQ</sequence>
<evidence type="ECO:0000313" key="8">
    <source>
        <dbReference type="Proteomes" id="UP000261905"/>
    </source>
</evidence>
<dbReference type="RefSeq" id="WP_116049535.1">
    <property type="nucleotide sequence ID" value="NZ_QUBQ01000007.1"/>
</dbReference>
<comment type="caution">
    <text evidence="7">The sequence shown here is derived from an EMBL/GenBank/DDBJ whole genome shotgun (WGS) entry which is preliminary data.</text>
</comment>
<dbReference type="InterPro" id="IPR051202">
    <property type="entry name" value="Peptidase_C40"/>
</dbReference>
<dbReference type="PROSITE" id="PS51935">
    <property type="entry name" value="NLPC_P60"/>
    <property type="match status" value="1"/>
</dbReference>
<dbReference type="GO" id="GO:0006508">
    <property type="term" value="P:proteolysis"/>
    <property type="evidence" value="ECO:0007669"/>
    <property type="project" value="UniProtKB-KW"/>
</dbReference>
<dbReference type="Gene3D" id="3.90.1720.10">
    <property type="entry name" value="endopeptidase domain like (from Nostoc punctiforme)"/>
    <property type="match status" value="1"/>
</dbReference>
<keyword evidence="5" id="KW-0732">Signal</keyword>
<dbReference type="EMBL" id="QUBQ01000007">
    <property type="protein sequence ID" value="REK69475.1"/>
    <property type="molecule type" value="Genomic_DNA"/>
</dbReference>
<evidence type="ECO:0000313" key="7">
    <source>
        <dbReference type="EMBL" id="REK69475.1"/>
    </source>
</evidence>
<keyword evidence="8" id="KW-1185">Reference proteome</keyword>
<dbReference type="PANTHER" id="PTHR47053">
    <property type="entry name" value="MUREIN DD-ENDOPEPTIDASE MEPH-RELATED"/>
    <property type="match status" value="1"/>
</dbReference>
<name>A0A371P0P6_9BACL</name>
<dbReference type="Proteomes" id="UP000261905">
    <property type="component" value="Unassembled WGS sequence"/>
</dbReference>
<dbReference type="PANTHER" id="PTHR47053:SF1">
    <property type="entry name" value="MUREIN DD-ENDOPEPTIDASE MEPH-RELATED"/>
    <property type="match status" value="1"/>
</dbReference>
<dbReference type="SUPFAM" id="SSF54001">
    <property type="entry name" value="Cysteine proteinases"/>
    <property type="match status" value="1"/>
</dbReference>
<keyword evidence="3" id="KW-0378">Hydrolase</keyword>
<evidence type="ECO:0000259" key="6">
    <source>
        <dbReference type="PROSITE" id="PS51935"/>
    </source>
</evidence>
<evidence type="ECO:0000256" key="3">
    <source>
        <dbReference type="ARBA" id="ARBA00022801"/>
    </source>
</evidence>
<keyword evidence="4" id="KW-0788">Thiol protease</keyword>
<evidence type="ECO:0000256" key="1">
    <source>
        <dbReference type="ARBA" id="ARBA00007074"/>
    </source>
</evidence>
<keyword evidence="2" id="KW-0645">Protease</keyword>
<evidence type="ECO:0000256" key="2">
    <source>
        <dbReference type="ARBA" id="ARBA00022670"/>
    </source>
</evidence>
<evidence type="ECO:0000256" key="4">
    <source>
        <dbReference type="ARBA" id="ARBA00022807"/>
    </source>
</evidence>
<proteinExistence type="inferred from homology"/>